<dbReference type="Proteomes" id="UP001497457">
    <property type="component" value="Chromosome 2b"/>
</dbReference>
<evidence type="ECO:0000313" key="3">
    <source>
        <dbReference type="Proteomes" id="UP001497457"/>
    </source>
</evidence>
<feature type="domain" description="At1g61320/AtMIF1 LRR" evidence="1">
    <location>
        <begin position="47"/>
        <end position="352"/>
    </location>
</feature>
<dbReference type="PANTHER" id="PTHR34145:SF28">
    <property type="entry name" value="F-BOX DOMAIN-CONTAINING PROTEIN"/>
    <property type="match status" value="1"/>
</dbReference>
<evidence type="ECO:0000259" key="1">
    <source>
        <dbReference type="Pfam" id="PF23622"/>
    </source>
</evidence>
<accession>A0ABC8ZZD5</accession>
<dbReference type="InterPro" id="IPR055357">
    <property type="entry name" value="LRR_At1g61320_AtMIF1"/>
</dbReference>
<dbReference type="InterPro" id="IPR053772">
    <property type="entry name" value="At1g61320/At1g61330-like"/>
</dbReference>
<dbReference type="Gene3D" id="3.80.10.10">
    <property type="entry name" value="Ribonuclease Inhibitor"/>
    <property type="match status" value="1"/>
</dbReference>
<keyword evidence="3" id="KW-1185">Reference proteome</keyword>
<dbReference type="PANTHER" id="PTHR34145">
    <property type="entry name" value="OS02G0105600 PROTEIN"/>
    <property type="match status" value="1"/>
</dbReference>
<dbReference type="SUPFAM" id="SSF52047">
    <property type="entry name" value="RNI-like"/>
    <property type="match status" value="1"/>
</dbReference>
<proteinExistence type="predicted"/>
<sequence>MPQILLCDSTFGSAEDSTIARSKFITLVDLTLSLHERFLSSVSIKGNKSYHDVFGRWMYMLSRKKPSHITIKLTSGERYKFPSSLFFNDHLMCLRLKNCIVSTPREIEGCKWLTFLYLKFFSSTDNDINNLISSCPLLHQLYLKYFEGIRCLNIRAQLLYVLEVEGNFEDLHLYAPNLVDAYLTLDKSEGQQSVPIQGDRKGYLKQAFGSLNHIKTLTVSSTFLMYLSKGCMVTKLPGVFSHLEKICIEGRLWDWTEVMAACSLFQNAPILSELEIWNYARPEDLTHKRMWDEDYTKIQAPTLDHLVTVTLHDFMGYDCEIALLGLLLSWVQALEELKIDVPKSMTNQCICKVMKKLLILPRASSKAKVMFT</sequence>
<dbReference type="Pfam" id="PF23622">
    <property type="entry name" value="LRR_At1g61320_AtMIF1"/>
    <property type="match status" value="1"/>
</dbReference>
<dbReference type="AlphaFoldDB" id="A0ABC8ZZD5"/>
<organism evidence="2 3">
    <name type="scientific">Urochloa decumbens</name>
    <dbReference type="NCBI Taxonomy" id="240449"/>
    <lineage>
        <taxon>Eukaryota</taxon>
        <taxon>Viridiplantae</taxon>
        <taxon>Streptophyta</taxon>
        <taxon>Embryophyta</taxon>
        <taxon>Tracheophyta</taxon>
        <taxon>Spermatophyta</taxon>
        <taxon>Magnoliopsida</taxon>
        <taxon>Liliopsida</taxon>
        <taxon>Poales</taxon>
        <taxon>Poaceae</taxon>
        <taxon>PACMAD clade</taxon>
        <taxon>Panicoideae</taxon>
        <taxon>Panicodae</taxon>
        <taxon>Paniceae</taxon>
        <taxon>Melinidinae</taxon>
        <taxon>Urochloa</taxon>
    </lineage>
</organism>
<gene>
    <name evidence="2" type="ORF">URODEC1_LOCUS49367</name>
</gene>
<reference evidence="3" key="1">
    <citation type="submission" date="2024-06" db="EMBL/GenBank/DDBJ databases">
        <authorList>
            <person name="Ryan C."/>
        </authorList>
    </citation>
    <scope>NUCLEOTIDE SEQUENCE [LARGE SCALE GENOMIC DNA]</scope>
</reference>
<reference evidence="2 3" key="2">
    <citation type="submission" date="2024-10" db="EMBL/GenBank/DDBJ databases">
        <authorList>
            <person name="Ryan C."/>
        </authorList>
    </citation>
    <scope>NUCLEOTIDE SEQUENCE [LARGE SCALE GENOMIC DNA]</scope>
</reference>
<dbReference type="EMBL" id="OZ075112">
    <property type="protein sequence ID" value="CAL4968991.1"/>
    <property type="molecule type" value="Genomic_DNA"/>
</dbReference>
<dbReference type="InterPro" id="IPR032675">
    <property type="entry name" value="LRR_dom_sf"/>
</dbReference>
<protein>
    <recommendedName>
        <fullName evidence="1">At1g61320/AtMIF1 LRR domain-containing protein</fullName>
    </recommendedName>
</protein>
<name>A0ABC8ZZD5_9POAL</name>
<evidence type="ECO:0000313" key="2">
    <source>
        <dbReference type="EMBL" id="CAL4968991.1"/>
    </source>
</evidence>